<dbReference type="EMBL" id="CM037153">
    <property type="protein sequence ID" value="KAH7857318.1"/>
    <property type="molecule type" value="Genomic_DNA"/>
</dbReference>
<organism evidence="1 2">
    <name type="scientific">Vaccinium darrowii</name>
    <dbReference type="NCBI Taxonomy" id="229202"/>
    <lineage>
        <taxon>Eukaryota</taxon>
        <taxon>Viridiplantae</taxon>
        <taxon>Streptophyta</taxon>
        <taxon>Embryophyta</taxon>
        <taxon>Tracheophyta</taxon>
        <taxon>Spermatophyta</taxon>
        <taxon>Magnoliopsida</taxon>
        <taxon>eudicotyledons</taxon>
        <taxon>Gunneridae</taxon>
        <taxon>Pentapetalae</taxon>
        <taxon>asterids</taxon>
        <taxon>Ericales</taxon>
        <taxon>Ericaceae</taxon>
        <taxon>Vaccinioideae</taxon>
        <taxon>Vaccinieae</taxon>
        <taxon>Vaccinium</taxon>
    </lineage>
</organism>
<sequence>MMESLTFSIETLVEKVKEEIFTTFDVYNSFVSKSAYDTAWLAMIPDNPKKCDPMFKGCLEWVLENQKEEGFWGERDMNGLPTIDSLPSTLACIVALKKWNVGYTNVEKGLAFFQENAEMLLREKHQCLPRWFAIIFPAMVELAQETGLDVTDELKGVLSDVFLKKQQIPESEGDANDHHEYYPPLVSFPEALPSSCAIDREIVLKNLSKDGSLFQSPSATAYAFMATGERKCKEYLESLVRRCPRGVPPMYPMDEELIKLSVVNQVTRLGLVEYFNAEIEVILSEVYRNYKKQQCPHTMDANLEPAKFYKDSLAFRLLRMHGYNITPWSFCWFVHDEDILAHIERNSGYYMSSMLNIYRATDLMFSGEYELKEARSFSRKLLEQNMMRRNEEDGLIIIPNFHELVELELSIPWIARMDHLDHRFWIEANHVDALWVSKACFYRLSCLHNDKLMKLAVENYKLRQSIFQSELEQVTRWSKEWGLSDMGFGREKTTYCYFAVAASSSLPRGSVVRLIVAKSAIIITVADDFFDMKGSLEELRSLNDAIQRWDGKGLCGHGKIIFEALDGLVSDIAKKYLHQQGSDVTENLRDIWRETFGSWLVESAWRSNGYIPSMDEYLSTGMTSIANHTIVLPASCFLNPNLPPHKLKPSHYEPITKLLMASSRLLNDIQSYQKEQLDGKTNLVLLHLKGNPKAEIEDSIAYVKEVLDEKRAELLEHALMDNGSNDLPKPCRLLHLSCLKVFQMFFNSSNLFDSDTELAHDIKRGIYIPPENPIPIARQIKRGICMKEKKYSKVQARLIGGVGYQGRRSFNLQNFAWTATPRSVRRDNVIIPPKFKFRFL</sequence>
<evidence type="ECO:0000313" key="1">
    <source>
        <dbReference type="EMBL" id="KAH7857318.1"/>
    </source>
</evidence>
<keyword evidence="2" id="KW-1185">Reference proteome</keyword>
<accession>A0ACB7YVL0</accession>
<proteinExistence type="predicted"/>
<comment type="caution">
    <text evidence="1">The sequence shown here is derived from an EMBL/GenBank/DDBJ whole genome shotgun (WGS) entry which is preliminary data.</text>
</comment>
<reference evidence="1 2" key="1">
    <citation type="journal article" date="2021" name="Hortic Res">
        <title>High-quality reference genome and annotation aids understanding of berry development for evergreen blueberry (Vaccinium darrowii).</title>
        <authorList>
            <person name="Yu J."/>
            <person name="Hulse-Kemp A.M."/>
            <person name="Babiker E."/>
            <person name="Staton M."/>
        </authorList>
    </citation>
    <scope>NUCLEOTIDE SEQUENCE [LARGE SCALE GENOMIC DNA]</scope>
    <source>
        <strain evidence="2">cv. NJ 8807/NJ 8810</strain>
        <tissue evidence="1">Young leaf</tissue>
    </source>
</reference>
<gene>
    <name evidence="1" type="ORF">Vadar_011264</name>
</gene>
<name>A0ACB7YVL0_9ERIC</name>
<protein>
    <submittedName>
        <fullName evidence="1">Uncharacterized protein</fullName>
    </submittedName>
</protein>
<evidence type="ECO:0000313" key="2">
    <source>
        <dbReference type="Proteomes" id="UP000828048"/>
    </source>
</evidence>
<dbReference type="Proteomes" id="UP000828048">
    <property type="component" value="Chromosome 3"/>
</dbReference>